<gene>
    <name evidence="6" type="ORF">scyTo_0003904</name>
</gene>
<evidence type="ECO:0000256" key="1">
    <source>
        <dbReference type="ARBA" id="ARBA00004141"/>
    </source>
</evidence>
<protein>
    <submittedName>
        <fullName evidence="6">Uncharacterized protein</fullName>
    </submittedName>
</protein>
<dbReference type="EMBL" id="BFAA01001106">
    <property type="protein sequence ID" value="GCB74811.1"/>
    <property type="molecule type" value="Genomic_DNA"/>
</dbReference>
<keyword evidence="3 5" id="KW-1133">Transmembrane helix</keyword>
<name>A0A401PP39_SCYTO</name>
<organism evidence="6 7">
    <name type="scientific">Scyliorhinus torazame</name>
    <name type="common">Cloudy catshark</name>
    <name type="synonym">Catulus torazame</name>
    <dbReference type="NCBI Taxonomy" id="75743"/>
    <lineage>
        <taxon>Eukaryota</taxon>
        <taxon>Metazoa</taxon>
        <taxon>Chordata</taxon>
        <taxon>Craniata</taxon>
        <taxon>Vertebrata</taxon>
        <taxon>Chondrichthyes</taxon>
        <taxon>Elasmobranchii</taxon>
        <taxon>Galeomorphii</taxon>
        <taxon>Galeoidea</taxon>
        <taxon>Carcharhiniformes</taxon>
        <taxon>Scyliorhinidae</taxon>
        <taxon>Scyliorhinus</taxon>
    </lineage>
</organism>
<accession>A0A401PP39</accession>
<keyword evidence="4 5" id="KW-0472">Membrane</keyword>
<feature type="transmembrane region" description="Helical" evidence="5">
    <location>
        <begin position="217"/>
        <end position="239"/>
    </location>
</feature>
<evidence type="ECO:0000313" key="7">
    <source>
        <dbReference type="Proteomes" id="UP000288216"/>
    </source>
</evidence>
<feature type="transmembrane region" description="Helical" evidence="5">
    <location>
        <begin position="132"/>
        <end position="158"/>
    </location>
</feature>
<proteinExistence type="predicted"/>
<evidence type="ECO:0000256" key="3">
    <source>
        <dbReference type="ARBA" id="ARBA00022989"/>
    </source>
</evidence>
<keyword evidence="2 5" id="KW-0812">Transmembrane</keyword>
<evidence type="ECO:0000313" key="6">
    <source>
        <dbReference type="EMBL" id="GCB74811.1"/>
    </source>
</evidence>
<dbReference type="PANTHER" id="PTHR32012">
    <property type="entry name" value="TRANSMEMBRANE PROTEIN 182-RELATED"/>
    <property type="match status" value="1"/>
</dbReference>
<feature type="transmembrane region" description="Helical" evidence="5">
    <location>
        <begin position="165"/>
        <end position="187"/>
    </location>
</feature>
<evidence type="ECO:0000256" key="5">
    <source>
        <dbReference type="SAM" id="Phobius"/>
    </source>
</evidence>
<keyword evidence="7" id="KW-1185">Reference proteome</keyword>
<comment type="subcellular location">
    <subcellularLocation>
        <location evidence="1">Membrane</location>
        <topology evidence="1">Multi-pass membrane protein</topology>
    </subcellularLocation>
</comment>
<reference evidence="6 7" key="1">
    <citation type="journal article" date="2018" name="Nat. Ecol. Evol.">
        <title>Shark genomes provide insights into elasmobranch evolution and the origin of vertebrates.</title>
        <authorList>
            <person name="Hara Y"/>
            <person name="Yamaguchi K"/>
            <person name="Onimaru K"/>
            <person name="Kadota M"/>
            <person name="Koyanagi M"/>
            <person name="Keeley SD"/>
            <person name="Tatsumi K"/>
            <person name="Tanaka K"/>
            <person name="Motone F"/>
            <person name="Kageyama Y"/>
            <person name="Nozu R"/>
            <person name="Adachi N"/>
            <person name="Nishimura O"/>
            <person name="Nakagawa R"/>
            <person name="Tanegashima C"/>
            <person name="Kiyatake I"/>
            <person name="Matsumoto R"/>
            <person name="Murakumo K"/>
            <person name="Nishida K"/>
            <person name="Terakita A"/>
            <person name="Kuratani S"/>
            <person name="Sato K"/>
            <person name="Hyodo S Kuraku.S."/>
        </authorList>
    </citation>
    <scope>NUCLEOTIDE SEQUENCE [LARGE SCALE GENOMIC DNA]</scope>
</reference>
<dbReference type="OMA" id="FWRCVFQ"/>
<comment type="caution">
    <text evidence="6">The sequence shown here is derived from an EMBL/GenBank/DDBJ whole genome shotgun (WGS) entry which is preliminary data.</text>
</comment>
<dbReference type="Pfam" id="PF13903">
    <property type="entry name" value="Claudin_2"/>
    <property type="match status" value="1"/>
</dbReference>
<evidence type="ECO:0000256" key="2">
    <source>
        <dbReference type="ARBA" id="ARBA00022692"/>
    </source>
</evidence>
<sequence length="248" mass="27702">MKVSVIAFVAGLIGAIGLLLFLVAFGTDYWLLATENCGVYEYRAENVTSRPTAATLNRQATEGRDESAITFHHEGFIWRCWFTEDISHDSIWNFWFTNQPPSKYCVHGYLFPFPIALGPVSSHDSTAVYRGFWTAFIIVGVVAGLVGGFLVVCAVPFVSAKLYKLGGGFLLTSGILFSILIFLFVMWKEFVVDLERYILLERRKGCTDILVHVQYGWSFMFAAAGVPLALLSGLLFYLIGRTIEAHNK</sequence>
<dbReference type="Proteomes" id="UP000288216">
    <property type="component" value="Unassembled WGS sequence"/>
</dbReference>
<dbReference type="InterPro" id="IPR026763">
    <property type="entry name" value="TMEM182"/>
</dbReference>
<evidence type="ECO:0000256" key="4">
    <source>
        <dbReference type="ARBA" id="ARBA00023136"/>
    </source>
</evidence>
<dbReference type="OrthoDB" id="9942154at2759"/>
<dbReference type="Gene3D" id="1.20.140.150">
    <property type="match status" value="1"/>
</dbReference>
<dbReference type="GO" id="GO:0016020">
    <property type="term" value="C:membrane"/>
    <property type="evidence" value="ECO:0007669"/>
    <property type="project" value="UniProtKB-SubCell"/>
</dbReference>
<dbReference type="AlphaFoldDB" id="A0A401PP39"/>
<dbReference type="InterPro" id="IPR004031">
    <property type="entry name" value="PMP22/EMP/MP20/Claudin"/>
</dbReference>
<dbReference type="PANTHER" id="PTHR32012:SF2">
    <property type="entry name" value="TRANSMEMBRANE PROTEIN 182"/>
    <property type="match status" value="1"/>
</dbReference>